<comment type="caution">
    <text evidence="2">The sequence shown here is derived from an EMBL/GenBank/DDBJ whole genome shotgun (WGS) entry which is preliminary data.</text>
</comment>
<dbReference type="Gene3D" id="3.20.20.70">
    <property type="entry name" value="Aldolase class I"/>
    <property type="match status" value="1"/>
</dbReference>
<dbReference type="InterPro" id="IPR023885">
    <property type="entry name" value="4Fe4S-binding_SPASM_dom"/>
</dbReference>
<dbReference type="EMBL" id="SORL01000007">
    <property type="protein sequence ID" value="TDY64716.1"/>
    <property type="molecule type" value="Genomic_DNA"/>
</dbReference>
<dbReference type="NCBIfam" id="TIGR04193">
    <property type="entry name" value="SPASM_w_grasp"/>
    <property type="match status" value="1"/>
</dbReference>
<proteinExistence type="predicted"/>
<evidence type="ECO:0000313" key="3">
    <source>
        <dbReference type="Proteomes" id="UP000294824"/>
    </source>
</evidence>
<keyword evidence="3" id="KW-1185">Reference proteome</keyword>
<dbReference type="InterPro" id="IPR058240">
    <property type="entry name" value="rSAM_sf"/>
</dbReference>
<dbReference type="RefSeq" id="WP_042503164.1">
    <property type="nucleotide sequence ID" value="NZ_BBNQ01000002.1"/>
</dbReference>
<dbReference type="PANTHER" id="PTHR11228:SF7">
    <property type="entry name" value="PQQA PEPTIDE CYCLASE"/>
    <property type="match status" value="1"/>
</dbReference>
<gene>
    <name evidence="2" type="ORF">DFQ06_1636</name>
</gene>
<feature type="domain" description="4Fe4S-binding SPASM" evidence="1">
    <location>
        <begin position="237"/>
        <end position="294"/>
    </location>
</feature>
<dbReference type="SUPFAM" id="SSF102114">
    <property type="entry name" value="Radical SAM enzymes"/>
    <property type="match status" value="1"/>
</dbReference>
<organism evidence="2 3">
    <name type="scientific">Algibacter lectus</name>
    <dbReference type="NCBI Taxonomy" id="221126"/>
    <lineage>
        <taxon>Bacteria</taxon>
        <taxon>Pseudomonadati</taxon>
        <taxon>Bacteroidota</taxon>
        <taxon>Flavobacteriia</taxon>
        <taxon>Flavobacteriales</taxon>
        <taxon>Flavobacteriaceae</taxon>
        <taxon>Algibacter</taxon>
    </lineage>
</organism>
<dbReference type="AlphaFoldDB" id="A0A4R8MKZ1"/>
<sequence length="352" mass="40734">MKYFLIFSNCTLTIGATRTVISDLQENKLFFIPNELYDILIELKNTPLIQVKNKLDLETQETLMEYINYFIDEGIGFYTSSPDSFPDFPLEYDTSEVINNAIIDLDEKSDYDIKKVINNLTDVQCKYLEVRAYTTLCLEKMEGILEYCSKGYFKNVDFIAQYSNEKNYVEQVKTLVLNSPLIGRVLLHSAPNDYEDDFIKQTKAVILDNTCCGVINQGYFVSTIAVFTEAQNHNTCLNKKISIDVNGDIKNCPSMSKSFGNIENTSFQQALKVKDFKKYWNVSKDEIEVCKDCEFRYICTDCRAYKEDPDNDFSKPLKCGYSPYTNEWEDWSTNPLKVKAIEHYAMSYLNIK</sequence>
<evidence type="ECO:0000259" key="1">
    <source>
        <dbReference type="Pfam" id="PF13186"/>
    </source>
</evidence>
<dbReference type="Proteomes" id="UP000294824">
    <property type="component" value="Unassembled WGS sequence"/>
</dbReference>
<reference evidence="2 3" key="1">
    <citation type="submission" date="2019-03" db="EMBL/GenBank/DDBJ databases">
        <title>Genomic Encyclopedia of Type Strains, Phase III (KMG-III): the genomes of soil and plant-associated and newly described type strains.</title>
        <authorList>
            <person name="Whitman W."/>
        </authorList>
    </citation>
    <scope>NUCLEOTIDE SEQUENCE [LARGE SCALE GENOMIC DNA]</scope>
    <source>
        <strain evidence="2 3">CECT 8301</strain>
    </source>
</reference>
<dbReference type="OrthoDB" id="1073749at2"/>
<dbReference type="InterPro" id="IPR013785">
    <property type="entry name" value="Aldolase_TIM"/>
</dbReference>
<evidence type="ECO:0000313" key="2">
    <source>
        <dbReference type="EMBL" id="TDY64716.1"/>
    </source>
</evidence>
<protein>
    <submittedName>
        <fullName evidence="2">SPASM domain peptide maturase of grasp-with-spasm system</fullName>
    </submittedName>
</protein>
<dbReference type="InterPro" id="IPR026497">
    <property type="entry name" value="GRASP-with-SPASM"/>
</dbReference>
<name>A0A4R8MKZ1_9FLAO</name>
<dbReference type="Pfam" id="PF13186">
    <property type="entry name" value="SPASM"/>
    <property type="match status" value="1"/>
</dbReference>
<dbReference type="InterPro" id="IPR050377">
    <property type="entry name" value="Radical_SAM_PqqE_MftC-like"/>
</dbReference>
<accession>A0A4R8MKZ1</accession>
<dbReference type="NCBIfam" id="TIGR04085">
    <property type="entry name" value="rSAM_more_4Fe4S"/>
    <property type="match status" value="1"/>
</dbReference>
<dbReference type="PANTHER" id="PTHR11228">
    <property type="entry name" value="RADICAL SAM DOMAIN PROTEIN"/>
    <property type="match status" value="1"/>
</dbReference>